<evidence type="ECO:0000256" key="4">
    <source>
        <dbReference type="PROSITE-ProRule" id="PRU00504"/>
    </source>
</evidence>
<evidence type="ECO:0000256" key="3">
    <source>
        <dbReference type="ARBA" id="ARBA00023180"/>
    </source>
</evidence>
<keyword evidence="2" id="KW-0677">Repeat</keyword>
<dbReference type="SUPFAM" id="SSF101898">
    <property type="entry name" value="NHL repeat"/>
    <property type="match status" value="1"/>
</dbReference>
<reference evidence="6" key="1">
    <citation type="submission" date="2021-02" db="EMBL/GenBank/DDBJ databases">
        <authorList>
            <person name="Nowell W R."/>
        </authorList>
    </citation>
    <scope>NUCLEOTIDE SEQUENCE</scope>
</reference>
<feature type="transmembrane region" description="Helical" evidence="5">
    <location>
        <begin position="457"/>
        <end position="479"/>
    </location>
</feature>
<evidence type="ECO:0000313" key="7">
    <source>
        <dbReference type="Proteomes" id="UP000663836"/>
    </source>
</evidence>
<keyword evidence="5" id="KW-0472">Membrane</keyword>
<comment type="caution">
    <text evidence="6">The sequence shown here is derived from an EMBL/GenBank/DDBJ whole genome shotgun (WGS) entry which is preliminary data.</text>
</comment>
<proteinExistence type="predicted"/>
<feature type="repeat" description="NHL" evidence="4">
    <location>
        <begin position="167"/>
        <end position="203"/>
    </location>
</feature>
<evidence type="ECO:0000256" key="5">
    <source>
        <dbReference type="SAM" id="Phobius"/>
    </source>
</evidence>
<dbReference type="PANTHER" id="PTHR10680:SF28">
    <property type="entry name" value="SMP-30_GLUCONOLACTONASE_LRE-LIKE REGION DOMAIN-CONTAINING PROTEIN"/>
    <property type="match status" value="1"/>
</dbReference>
<dbReference type="Proteomes" id="UP000663836">
    <property type="component" value="Unassembled WGS sequence"/>
</dbReference>
<dbReference type="AlphaFoldDB" id="A0A819XLI8"/>
<evidence type="ECO:0000256" key="1">
    <source>
        <dbReference type="ARBA" id="ARBA00022729"/>
    </source>
</evidence>
<dbReference type="InterPro" id="IPR011042">
    <property type="entry name" value="6-blade_b-propeller_TolB-like"/>
</dbReference>
<dbReference type="PANTHER" id="PTHR10680">
    <property type="entry name" value="PEPTIDYL-GLYCINE ALPHA-AMIDATING MONOOXYGENASE"/>
    <property type="match status" value="1"/>
</dbReference>
<dbReference type="Gene3D" id="2.120.10.30">
    <property type="entry name" value="TolB, C-terminal domain"/>
    <property type="match status" value="2"/>
</dbReference>
<dbReference type="Pfam" id="PF01436">
    <property type="entry name" value="NHL"/>
    <property type="match status" value="1"/>
</dbReference>
<keyword evidence="3" id="KW-0325">Glycoprotein</keyword>
<dbReference type="InterPro" id="IPR001258">
    <property type="entry name" value="NHL_repeat"/>
</dbReference>
<dbReference type="GO" id="GO:0005576">
    <property type="term" value="C:extracellular region"/>
    <property type="evidence" value="ECO:0007669"/>
    <property type="project" value="TreeGrafter"/>
</dbReference>
<name>A0A819XLI8_9BILA</name>
<feature type="transmembrane region" description="Helical" evidence="5">
    <location>
        <begin position="329"/>
        <end position="352"/>
    </location>
</feature>
<feature type="non-terminal residue" evidence="6">
    <location>
        <position position="1"/>
    </location>
</feature>
<feature type="transmembrane region" description="Helical" evidence="5">
    <location>
        <begin position="408"/>
        <end position="425"/>
    </location>
</feature>
<dbReference type="EMBL" id="CAJOBD010009608">
    <property type="protein sequence ID" value="CAF4138555.1"/>
    <property type="molecule type" value="Genomic_DNA"/>
</dbReference>
<feature type="transmembrane region" description="Helical" evidence="5">
    <location>
        <begin position="372"/>
        <end position="396"/>
    </location>
</feature>
<protein>
    <recommendedName>
        <fullName evidence="8">NHL repeat-containing protein</fullName>
    </recommendedName>
</protein>
<keyword evidence="5" id="KW-1133">Transmembrane helix</keyword>
<sequence>IPNIPINARWAQNGITVAGGRGYGNAINQLYGPEGLFIDDDQTIIIADGYNHRIVQWKMGDTNGQVVAGGHGEGNRLNQLNYPKNALIDKETDNLIICDQLNRRVVRWSRRSGTTQGEIFIDNIWCGGLAMDDQRYLYISEIDKHEVRRYRIGDKNGTLVAGGNGQGTGLNQFHSPSYIFVDQQQTVYVTDNNNHRVMKWNKDAKEGIIVAGGQGAGNTLTQLTSPQGLFVDTLGTIYVADTVNDRVMRWPQGAKQGTIIAGGNGKGARANQFNAPMVNLISANIFGLPALFQVLPKYGVYKNYCQSSNVINSTEQDCNRQAQQYQNALTLGIIFFNLPSVLVGILIDMFGGRFVKLIGIYTACNYFSKARAFLLTLLVGSSLSASVWYSVFQVLIDNDKLTLSQLSYIWMSLGGLMLFSSFLFLDWKFPILNLGYAFDTELEQTTTTITDGDKYTFAFNMASLSQLFLCPIVGFLLAFRADKNSKQKILNASIAQTCSWILNIVTCIICMFVNTTVIIPALAFNYIGRSAIVAGSQAVVATLPDLLLAIFILGLDHCFGIGCINVVPSGSNLAYYD</sequence>
<organism evidence="6 7">
    <name type="scientific">Rotaria sordida</name>
    <dbReference type="NCBI Taxonomy" id="392033"/>
    <lineage>
        <taxon>Eukaryota</taxon>
        <taxon>Metazoa</taxon>
        <taxon>Spiralia</taxon>
        <taxon>Gnathifera</taxon>
        <taxon>Rotifera</taxon>
        <taxon>Eurotatoria</taxon>
        <taxon>Bdelloidea</taxon>
        <taxon>Philodinida</taxon>
        <taxon>Philodinidae</taxon>
        <taxon>Rotaria</taxon>
    </lineage>
</organism>
<evidence type="ECO:0008006" key="8">
    <source>
        <dbReference type="Google" id="ProtNLM"/>
    </source>
</evidence>
<evidence type="ECO:0000313" key="6">
    <source>
        <dbReference type="EMBL" id="CAF4138555.1"/>
    </source>
</evidence>
<accession>A0A819XLI8</accession>
<gene>
    <name evidence="6" type="ORF">JBS370_LOCUS33379</name>
</gene>
<feature type="transmembrane region" description="Helical" evidence="5">
    <location>
        <begin position="500"/>
        <end position="526"/>
    </location>
</feature>
<dbReference type="PROSITE" id="PS51125">
    <property type="entry name" value="NHL"/>
    <property type="match status" value="1"/>
</dbReference>
<keyword evidence="1" id="KW-0732">Signal</keyword>
<dbReference type="CDD" id="cd05819">
    <property type="entry name" value="NHL"/>
    <property type="match status" value="1"/>
</dbReference>
<evidence type="ECO:0000256" key="2">
    <source>
        <dbReference type="ARBA" id="ARBA00022737"/>
    </source>
</evidence>
<keyword evidence="5" id="KW-0812">Transmembrane</keyword>